<feature type="compositionally biased region" description="Basic and acidic residues" evidence="1">
    <location>
        <begin position="1"/>
        <end position="15"/>
    </location>
</feature>
<name>A0A066Z4Y0_9ACTN</name>
<evidence type="ECO:0000256" key="1">
    <source>
        <dbReference type="SAM" id="MobiDB-lite"/>
    </source>
</evidence>
<feature type="compositionally biased region" description="Low complexity" evidence="1">
    <location>
        <begin position="135"/>
        <end position="144"/>
    </location>
</feature>
<evidence type="ECO:0000313" key="2">
    <source>
        <dbReference type="EMBL" id="KDN87299.1"/>
    </source>
</evidence>
<sequence length="144" mass="14653">MERSTRPAHERDHEPGPGLGLTGRAVRSLGGGDRLVLRLDDGLLLTVRNDFRLLRGAEVDHFYPALGVAPSGALGALSEATVTGATVTPAGGLRLAFDSGHTLAVAPDPAPGGPAHPWQLSSPAGLLFTGGPAGGPADDQGVRR</sequence>
<dbReference type="AlphaFoldDB" id="A0A066Z4Y0"/>
<dbReference type="PATRIC" id="fig|1348663.4.peg.878"/>
<reference evidence="2 3" key="1">
    <citation type="submission" date="2014-05" db="EMBL/GenBank/DDBJ databases">
        <title>Draft Genome Sequence of Kitasatospora cheerisanensis KCTC 2395.</title>
        <authorList>
            <person name="Nam D.H."/>
        </authorList>
    </citation>
    <scope>NUCLEOTIDE SEQUENCE [LARGE SCALE GENOMIC DNA]</scope>
    <source>
        <strain evidence="2 3">KCTC 2395</strain>
    </source>
</reference>
<feature type="region of interest" description="Disordered" evidence="1">
    <location>
        <begin position="1"/>
        <end position="23"/>
    </location>
</feature>
<dbReference type="EMBL" id="JNBY01000041">
    <property type="protein sequence ID" value="KDN87299.1"/>
    <property type="molecule type" value="Genomic_DNA"/>
</dbReference>
<keyword evidence="3" id="KW-1185">Reference proteome</keyword>
<dbReference type="HOGENOM" id="CLU_149953_0_0_11"/>
<dbReference type="Proteomes" id="UP000027178">
    <property type="component" value="Unassembled WGS sequence"/>
</dbReference>
<feature type="region of interest" description="Disordered" evidence="1">
    <location>
        <begin position="107"/>
        <end position="144"/>
    </location>
</feature>
<dbReference type="eggNOG" id="ENOG5030KT3">
    <property type="taxonomic scope" value="Bacteria"/>
</dbReference>
<dbReference type="Pfam" id="PF19686">
    <property type="entry name" value="DUF6188"/>
    <property type="match status" value="1"/>
</dbReference>
<evidence type="ECO:0000313" key="3">
    <source>
        <dbReference type="Proteomes" id="UP000027178"/>
    </source>
</evidence>
<dbReference type="RefSeq" id="WP_157031891.1">
    <property type="nucleotide sequence ID" value="NZ_KK853997.1"/>
</dbReference>
<organism evidence="2 3">
    <name type="scientific">Kitasatospora cheerisanensis KCTC 2395</name>
    <dbReference type="NCBI Taxonomy" id="1348663"/>
    <lineage>
        <taxon>Bacteria</taxon>
        <taxon>Bacillati</taxon>
        <taxon>Actinomycetota</taxon>
        <taxon>Actinomycetes</taxon>
        <taxon>Kitasatosporales</taxon>
        <taxon>Streptomycetaceae</taxon>
        <taxon>Kitasatospora</taxon>
    </lineage>
</organism>
<dbReference type="OrthoDB" id="4240315at2"/>
<accession>A0A066Z4Y0</accession>
<protein>
    <submittedName>
        <fullName evidence="2">Uncharacterized protein</fullName>
    </submittedName>
</protein>
<dbReference type="InterPro" id="IPR046179">
    <property type="entry name" value="DUF6188"/>
</dbReference>
<proteinExistence type="predicted"/>
<comment type="caution">
    <text evidence="2">The sequence shown here is derived from an EMBL/GenBank/DDBJ whole genome shotgun (WGS) entry which is preliminary data.</text>
</comment>
<gene>
    <name evidence="2" type="ORF">KCH_09260</name>
</gene>